<dbReference type="EMBL" id="PGGO01000001">
    <property type="protein sequence ID" value="PSH70977.1"/>
    <property type="molecule type" value="Genomic_DNA"/>
</dbReference>
<evidence type="ECO:0000313" key="3">
    <source>
        <dbReference type="Proteomes" id="UP000241444"/>
    </source>
</evidence>
<gene>
    <name evidence="2" type="ORF">CU102_00015</name>
</gene>
<organism evidence="2 3">
    <name type="scientific">Phyllobacterium brassicacearum</name>
    <dbReference type="NCBI Taxonomy" id="314235"/>
    <lineage>
        <taxon>Bacteria</taxon>
        <taxon>Pseudomonadati</taxon>
        <taxon>Pseudomonadota</taxon>
        <taxon>Alphaproteobacteria</taxon>
        <taxon>Hyphomicrobiales</taxon>
        <taxon>Phyllobacteriaceae</taxon>
        <taxon>Phyllobacterium</taxon>
    </lineage>
</organism>
<comment type="caution">
    <text evidence="2">The sequence shown here is derived from an EMBL/GenBank/DDBJ whole genome shotgun (WGS) entry which is preliminary data.</text>
</comment>
<sequence>MRKLMITVATVAALAGCTTTEKDVSVGAAAGAIIGGIADGGEGALIGAGAGALTGLLVRNLRNGYCQYRDRNGRIYTARCR</sequence>
<dbReference type="Proteomes" id="UP000241444">
    <property type="component" value="Unassembled WGS sequence"/>
</dbReference>
<dbReference type="Pfam" id="PF13441">
    <property type="entry name" value="Gly-zipper_YMGG"/>
    <property type="match status" value="1"/>
</dbReference>
<feature type="domain" description="YMGG-like Gly-zipper" evidence="1">
    <location>
        <begin position="20"/>
        <end position="59"/>
    </location>
</feature>
<dbReference type="InterPro" id="IPR027367">
    <property type="entry name" value="Gly-zipper_YMGG"/>
</dbReference>
<evidence type="ECO:0000259" key="1">
    <source>
        <dbReference type="Pfam" id="PF13441"/>
    </source>
</evidence>
<accession>A0A2P7BWZ4</accession>
<dbReference type="AlphaFoldDB" id="A0A2P7BWZ4"/>
<reference evidence="3" key="1">
    <citation type="submission" date="2017-11" db="EMBL/GenBank/DDBJ databases">
        <authorList>
            <person name="Kuznetsova I."/>
            <person name="Sazanova A."/>
            <person name="Chirak E."/>
            <person name="Safronova V."/>
            <person name="Willems A."/>
        </authorList>
    </citation>
    <scope>NUCLEOTIDE SEQUENCE [LARGE SCALE GENOMIC DNA]</scope>
    <source>
        <strain evidence="3">STM 196</strain>
    </source>
</reference>
<name>A0A2P7BWZ4_9HYPH</name>
<dbReference type="RefSeq" id="WP_106708935.1">
    <property type="nucleotide sequence ID" value="NZ_PGGO01000001.1"/>
</dbReference>
<keyword evidence="3" id="KW-1185">Reference proteome</keyword>
<dbReference type="PROSITE" id="PS51257">
    <property type="entry name" value="PROKAR_LIPOPROTEIN"/>
    <property type="match status" value="1"/>
</dbReference>
<protein>
    <recommendedName>
        <fullName evidence="1">YMGG-like Gly-zipper domain-containing protein</fullName>
    </recommendedName>
</protein>
<evidence type="ECO:0000313" key="2">
    <source>
        <dbReference type="EMBL" id="PSH70977.1"/>
    </source>
</evidence>
<proteinExistence type="predicted"/>